<name>A0A8A1LK87_AJEC8</name>
<reference evidence="1" key="1">
    <citation type="submission" date="2021-01" db="EMBL/GenBank/DDBJ databases">
        <title>Chromosome-level genome assembly of a human fungal pathogen reveals clustering of transcriptionally co-regulated genes.</title>
        <authorList>
            <person name="Voorhies M."/>
            <person name="Cohen S."/>
            <person name="Shea T.P."/>
            <person name="Petrus S."/>
            <person name="Munoz J.F."/>
            <person name="Poplawski S."/>
            <person name="Goldman W.E."/>
            <person name="Michael T."/>
            <person name="Cuomo C.A."/>
            <person name="Sil A."/>
            <person name="Beyhan S."/>
        </authorList>
    </citation>
    <scope>NUCLEOTIDE SEQUENCE</scope>
    <source>
        <strain evidence="1">H88</strain>
    </source>
</reference>
<dbReference type="Proteomes" id="UP000663419">
    <property type="component" value="Chromosome 2"/>
</dbReference>
<organism evidence="1 2">
    <name type="scientific">Ajellomyces capsulatus (strain H88)</name>
    <name type="common">Darling's disease fungus</name>
    <name type="synonym">Histoplasma capsulatum</name>
    <dbReference type="NCBI Taxonomy" id="544711"/>
    <lineage>
        <taxon>Eukaryota</taxon>
        <taxon>Fungi</taxon>
        <taxon>Dikarya</taxon>
        <taxon>Ascomycota</taxon>
        <taxon>Pezizomycotina</taxon>
        <taxon>Eurotiomycetes</taxon>
        <taxon>Eurotiomycetidae</taxon>
        <taxon>Onygenales</taxon>
        <taxon>Ajellomycetaceae</taxon>
        <taxon>Histoplasma</taxon>
    </lineage>
</organism>
<sequence>MPQRSTAATGTLSTVVFTAKPIAMAMAAEIRIWYTEPGVFTFSHRVFFGSSTRSIVSTTPELWTCFRGWVFSVERASSLRSLDDIATGV</sequence>
<dbReference type="VEuPathDB" id="FungiDB:I7I53_08619"/>
<gene>
    <name evidence="1" type="ORF">I7I53_08619</name>
</gene>
<protein>
    <submittedName>
        <fullName evidence="1">Uncharacterized protein</fullName>
    </submittedName>
</protein>
<accession>A0A8A1LK87</accession>
<dbReference type="AlphaFoldDB" id="A0A8A1LK87"/>
<dbReference type="EMBL" id="CP069103">
    <property type="protein sequence ID" value="QSS52864.1"/>
    <property type="molecule type" value="Genomic_DNA"/>
</dbReference>
<evidence type="ECO:0000313" key="2">
    <source>
        <dbReference type="Proteomes" id="UP000663419"/>
    </source>
</evidence>
<proteinExistence type="predicted"/>
<evidence type="ECO:0000313" key="1">
    <source>
        <dbReference type="EMBL" id="QSS52864.1"/>
    </source>
</evidence>